<accession>A0A424YI13</accession>
<reference evidence="4 5" key="1">
    <citation type="submission" date="2018-08" db="EMBL/GenBank/DDBJ databases">
        <title>The metabolism and importance of syntrophic acetate oxidation coupled to methane or sulfide production in haloalkaline environments.</title>
        <authorList>
            <person name="Timmers P.H.A."/>
            <person name="Vavourakis C.D."/>
            <person name="Sorokin D.Y."/>
            <person name="Sinninghe Damste J.S."/>
            <person name="Muyzer G."/>
            <person name="Stams A.J.M."/>
            <person name="Plugge C.M."/>
        </authorList>
    </citation>
    <scope>NUCLEOTIDE SEQUENCE [LARGE SCALE GENOMIC DNA]</scope>
    <source>
        <strain evidence="4">MSAO_Bac1</strain>
    </source>
</reference>
<dbReference type="GO" id="GO:0006302">
    <property type="term" value="P:double-strand break repair"/>
    <property type="evidence" value="ECO:0007669"/>
    <property type="project" value="InterPro"/>
</dbReference>
<feature type="transmembrane region" description="Helical" evidence="2">
    <location>
        <begin position="478"/>
        <end position="511"/>
    </location>
</feature>
<feature type="domain" description="Rad50/SbcC-type AAA" evidence="3">
    <location>
        <begin position="44"/>
        <end position="319"/>
    </location>
</feature>
<gene>
    <name evidence="4" type="ORF">D5R97_01320</name>
</gene>
<sequence>MCLENERGNRQGRWSRKGNTGEFFVLRPGGSVRKEGGVKVIISRLNLKGFGKFKNREILLTEGLNIIFGPNEAGKTTLQKFIEGMFFGFKKPYKSRRVFTPEIQSYQPWESEIYAGIMEYQVQDKKYLVERDFNRDEVTLRDSLTGEDITTSFTQHKGTKEFNFAEAHMNINRNIFSNTISISQGQCVSDEELAKEVSTKLSNINYSGSGDISIRKACMELEKVLREQAGSENAPKSPIGILKKQIEDLEEKKVEVEGIFNRVRGYEAELAEIRPLILDNLEKKRKKEGEIKLLNEYLQAKKLKSVKEQEQKISKINQHIYSLEKYRYFPLKQKERIIEIKEAVKNLESNLEEITKSLKKQKEMRKQPQKYVDKYNYCHQINMESASYITRDYALYKSFQEQVIHKEKLVETLEKKLQDIKDELKKDFWNSSSEKDLYRGEKLEEEINQLRNSPLKNKIDFMEEKRAMLKKEIKNTKNLFIVILILSGTILIPVFLFHHLFILMMTIPAYLSYGIYKNRGFYHKDFKKVESEIEKLVNTDYEEQEKIKKMEDELKEVLKRNKVVTTRDLRVKISQYGVLLSEKDRLERDLRLARREVKDLFSRHRELEQEITSFLKSVFLWKEGEEITDEKIEEFKNRLSNFQSTFNLLKNINEKIEELEENRLRLEREINHLKEEAEYIYISAGVNDFEEFMEGCQKNREIEIMLEQRKKHEEVLEAVMEGASLQELKKIDLSVLDSPQIKEEVTEETIIRKQKELEKINDELSRAKSKHGEFEAKIEAACSGFPSLPEIEEELSMKREKRDYLQQQATALRTAVKMIEIVARDIHRDFAPRLNEKVSKLISKITEDRYKQVKISKDLGITVMTPETGKHVNIHELSGGTIDQFYFSARVMIADLVTGNRNLPLILDDCFVHYDRKRLKEALKTLTEIARNRQIILFTCHSREIDMLKEIKGKFQVFNLEEPRLFFLDRIKKKKEKV</sequence>
<feature type="coiled-coil region" evidence="1">
    <location>
        <begin position="547"/>
        <end position="610"/>
    </location>
</feature>
<proteinExistence type="predicted"/>
<organism evidence="4 5">
    <name type="scientific">Candidatus Syntrophonatronum acetioxidans</name>
    <dbReference type="NCBI Taxonomy" id="1795816"/>
    <lineage>
        <taxon>Bacteria</taxon>
        <taxon>Bacillati</taxon>
        <taxon>Bacillota</taxon>
        <taxon>Clostridia</taxon>
        <taxon>Eubacteriales</taxon>
        <taxon>Syntrophomonadaceae</taxon>
        <taxon>Candidatus Syntrophonatronum</taxon>
    </lineage>
</organism>
<name>A0A424YI13_9FIRM</name>
<keyword evidence="1" id="KW-0175">Coiled coil</keyword>
<dbReference type="EMBL" id="QZAA01000047">
    <property type="protein sequence ID" value="RQD77903.1"/>
    <property type="molecule type" value="Genomic_DNA"/>
</dbReference>
<feature type="coiled-coil region" evidence="1">
    <location>
        <begin position="396"/>
        <end position="426"/>
    </location>
</feature>
<dbReference type="Gene3D" id="3.40.50.300">
    <property type="entry name" value="P-loop containing nucleotide triphosphate hydrolases"/>
    <property type="match status" value="2"/>
</dbReference>
<keyword evidence="2" id="KW-1133">Transmembrane helix</keyword>
<feature type="coiled-coil region" evidence="1">
    <location>
        <begin position="642"/>
        <end position="676"/>
    </location>
</feature>
<dbReference type="PANTHER" id="PTHR41259:SF1">
    <property type="entry name" value="DOUBLE-STRAND BREAK REPAIR RAD50 ATPASE, PUTATIVE-RELATED"/>
    <property type="match status" value="1"/>
</dbReference>
<keyword evidence="2" id="KW-0472">Membrane</keyword>
<dbReference type="PANTHER" id="PTHR41259">
    <property type="entry name" value="DOUBLE-STRAND BREAK REPAIR RAD50 ATPASE, PUTATIVE-RELATED"/>
    <property type="match status" value="1"/>
</dbReference>
<dbReference type="InterPro" id="IPR027417">
    <property type="entry name" value="P-loop_NTPase"/>
</dbReference>
<evidence type="ECO:0000256" key="2">
    <source>
        <dbReference type="SAM" id="Phobius"/>
    </source>
</evidence>
<keyword evidence="2" id="KW-0812">Transmembrane</keyword>
<dbReference type="InterPro" id="IPR038729">
    <property type="entry name" value="Rad50/SbcC_AAA"/>
</dbReference>
<protein>
    <recommendedName>
        <fullName evidence="3">Rad50/SbcC-type AAA domain-containing protein</fullName>
    </recommendedName>
</protein>
<dbReference type="AlphaFoldDB" id="A0A424YI13"/>
<feature type="coiled-coil region" evidence="1">
    <location>
        <begin position="743"/>
        <end position="777"/>
    </location>
</feature>
<dbReference type="Pfam" id="PF13476">
    <property type="entry name" value="AAA_23"/>
    <property type="match status" value="1"/>
</dbReference>
<evidence type="ECO:0000259" key="3">
    <source>
        <dbReference type="Pfam" id="PF13476"/>
    </source>
</evidence>
<evidence type="ECO:0000256" key="1">
    <source>
        <dbReference type="SAM" id="Coils"/>
    </source>
</evidence>
<dbReference type="GO" id="GO:0016887">
    <property type="term" value="F:ATP hydrolysis activity"/>
    <property type="evidence" value="ECO:0007669"/>
    <property type="project" value="InterPro"/>
</dbReference>
<feature type="coiled-coil region" evidence="1">
    <location>
        <begin position="337"/>
        <end position="364"/>
    </location>
</feature>
<dbReference type="Proteomes" id="UP000285138">
    <property type="component" value="Unassembled WGS sequence"/>
</dbReference>
<evidence type="ECO:0000313" key="4">
    <source>
        <dbReference type="EMBL" id="RQD77903.1"/>
    </source>
</evidence>
<dbReference type="SUPFAM" id="SSF52540">
    <property type="entry name" value="P-loop containing nucleoside triphosphate hydrolases"/>
    <property type="match status" value="2"/>
</dbReference>
<comment type="caution">
    <text evidence="4">The sequence shown here is derived from an EMBL/GenBank/DDBJ whole genome shotgun (WGS) entry which is preliminary data.</text>
</comment>
<evidence type="ECO:0000313" key="5">
    <source>
        <dbReference type="Proteomes" id="UP000285138"/>
    </source>
</evidence>